<evidence type="ECO:0000313" key="3">
    <source>
        <dbReference type="Proteomes" id="UP000811246"/>
    </source>
</evidence>
<keyword evidence="1" id="KW-1133">Transmembrane helix</keyword>
<feature type="transmembrane region" description="Helical" evidence="1">
    <location>
        <begin position="6"/>
        <end position="28"/>
    </location>
</feature>
<protein>
    <submittedName>
        <fullName evidence="2">Uncharacterized protein</fullName>
    </submittedName>
</protein>
<dbReference type="EMBL" id="CM031836">
    <property type="protein sequence ID" value="KAG6683730.1"/>
    <property type="molecule type" value="Genomic_DNA"/>
</dbReference>
<keyword evidence="1" id="KW-0812">Transmembrane</keyword>
<dbReference type="AlphaFoldDB" id="A0A922DG53"/>
<evidence type="ECO:0000256" key="1">
    <source>
        <dbReference type="SAM" id="Phobius"/>
    </source>
</evidence>
<accession>A0A922DG53</accession>
<organism evidence="2 3">
    <name type="scientific">Carya illinoinensis</name>
    <name type="common">Pecan</name>
    <dbReference type="NCBI Taxonomy" id="32201"/>
    <lineage>
        <taxon>Eukaryota</taxon>
        <taxon>Viridiplantae</taxon>
        <taxon>Streptophyta</taxon>
        <taxon>Embryophyta</taxon>
        <taxon>Tracheophyta</taxon>
        <taxon>Spermatophyta</taxon>
        <taxon>Magnoliopsida</taxon>
        <taxon>eudicotyledons</taxon>
        <taxon>Gunneridae</taxon>
        <taxon>Pentapetalae</taxon>
        <taxon>rosids</taxon>
        <taxon>fabids</taxon>
        <taxon>Fagales</taxon>
        <taxon>Juglandaceae</taxon>
        <taxon>Carya</taxon>
    </lineage>
</organism>
<comment type="caution">
    <text evidence="2">The sequence shown here is derived from an EMBL/GenBank/DDBJ whole genome shotgun (WGS) entry which is preliminary data.</text>
</comment>
<evidence type="ECO:0000313" key="2">
    <source>
        <dbReference type="EMBL" id="KAG6683730.1"/>
    </source>
</evidence>
<proteinExistence type="predicted"/>
<reference evidence="2" key="1">
    <citation type="submission" date="2021-01" db="EMBL/GenBank/DDBJ databases">
        <authorList>
            <person name="Lovell J.T."/>
            <person name="Bentley N."/>
            <person name="Bhattarai G."/>
            <person name="Jenkins J.W."/>
            <person name="Sreedasyam A."/>
            <person name="Alarcon Y."/>
            <person name="Bock C."/>
            <person name="Boston L."/>
            <person name="Carlson J."/>
            <person name="Cervantes K."/>
            <person name="Clermont K."/>
            <person name="Krom N."/>
            <person name="Kubenka K."/>
            <person name="Mamidi S."/>
            <person name="Mattison C."/>
            <person name="Monteros M."/>
            <person name="Pisani C."/>
            <person name="Plott C."/>
            <person name="Rajasekar S."/>
            <person name="Rhein H.S."/>
            <person name="Rohla C."/>
            <person name="Song M."/>
            <person name="Hilaire R.S."/>
            <person name="Shu S."/>
            <person name="Wells L."/>
            <person name="Wang X."/>
            <person name="Webber J."/>
            <person name="Heerema R.J."/>
            <person name="Klein P."/>
            <person name="Conner P."/>
            <person name="Grauke L."/>
            <person name="Grimwood J."/>
            <person name="Schmutz J."/>
            <person name="Randall J.J."/>
        </authorList>
    </citation>
    <scope>NUCLEOTIDE SEQUENCE</scope>
    <source>
        <tissue evidence="2">Leaf</tissue>
    </source>
</reference>
<dbReference type="Proteomes" id="UP000811246">
    <property type="component" value="Chromosome 12"/>
</dbReference>
<keyword evidence="1" id="KW-0472">Membrane</keyword>
<gene>
    <name evidence="2" type="ORF">I3842_12G028300</name>
</gene>
<sequence length="76" mass="8368">MSFASVITFMVCEFIVCMVCPIGMSNSAARYWPAIDGDEFSFSLLALCIAYMNYPLVKPIDINTCCCPGLTDLIIL</sequence>
<name>A0A922DG53_CARIL</name>
<feature type="transmembrane region" description="Helical" evidence="1">
    <location>
        <begin position="40"/>
        <end position="57"/>
    </location>
</feature>